<feature type="region of interest" description="Disordered" evidence="1">
    <location>
        <begin position="1"/>
        <end position="24"/>
    </location>
</feature>
<gene>
    <name evidence="3" type="ORF">DH2020_006167</name>
</gene>
<evidence type="ECO:0000313" key="4">
    <source>
        <dbReference type="Proteomes" id="UP001318860"/>
    </source>
</evidence>
<feature type="region of interest" description="Disordered" evidence="1">
    <location>
        <begin position="239"/>
        <end position="308"/>
    </location>
</feature>
<feature type="compositionally biased region" description="Pro residues" evidence="1">
    <location>
        <begin position="247"/>
        <end position="262"/>
    </location>
</feature>
<dbReference type="Pfam" id="PF11331">
    <property type="entry name" value="Zn_ribbon_12"/>
    <property type="match status" value="1"/>
</dbReference>
<feature type="compositionally biased region" description="Basic and acidic residues" evidence="1">
    <location>
        <begin position="577"/>
        <end position="587"/>
    </location>
</feature>
<keyword evidence="4" id="KW-1185">Reference proteome</keyword>
<proteinExistence type="predicted"/>
<protein>
    <recommendedName>
        <fullName evidence="2">Probable zinc-ribbon domain-containing protein</fullName>
    </recommendedName>
</protein>
<organism evidence="3 4">
    <name type="scientific">Rehmannia glutinosa</name>
    <name type="common">Chinese foxglove</name>
    <dbReference type="NCBI Taxonomy" id="99300"/>
    <lineage>
        <taxon>Eukaryota</taxon>
        <taxon>Viridiplantae</taxon>
        <taxon>Streptophyta</taxon>
        <taxon>Embryophyta</taxon>
        <taxon>Tracheophyta</taxon>
        <taxon>Spermatophyta</taxon>
        <taxon>Magnoliopsida</taxon>
        <taxon>eudicotyledons</taxon>
        <taxon>Gunneridae</taxon>
        <taxon>Pentapetalae</taxon>
        <taxon>asterids</taxon>
        <taxon>lamiids</taxon>
        <taxon>Lamiales</taxon>
        <taxon>Orobanchaceae</taxon>
        <taxon>Rehmannieae</taxon>
        <taxon>Rehmannia</taxon>
    </lineage>
</organism>
<name>A0ABR0XI23_REHGL</name>
<feature type="region of interest" description="Disordered" evidence="1">
    <location>
        <begin position="569"/>
        <end position="607"/>
    </location>
</feature>
<dbReference type="InterPro" id="IPR040244">
    <property type="entry name" value="EDR4-like"/>
</dbReference>
<dbReference type="EMBL" id="JABTTQ020000004">
    <property type="protein sequence ID" value="KAK6158853.1"/>
    <property type="molecule type" value="Genomic_DNA"/>
</dbReference>
<dbReference type="InterPro" id="IPR021480">
    <property type="entry name" value="Zinc_ribbon_12"/>
</dbReference>
<dbReference type="Proteomes" id="UP001318860">
    <property type="component" value="Unassembled WGS sequence"/>
</dbReference>
<feature type="region of interest" description="Disordered" evidence="1">
    <location>
        <begin position="46"/>
        <end position="75"/>
    </location>
</feature>
<feature type="region of interest" description="Disordered" evidence="1">
    <location>
        <begin position="506"/>
        <end position="557"/>
    </location>
</feature>
<feature type="region of interest" description="Disordered" evidence="1">
    <location>
        <begin position="382"/>
        <end position="406"/>
    </location>
</feature>
<evidence type="ECO:0000256" key="1">
    <source>
        <dbReference type="SAM" id="MobiDB-lite"/>
    </source>
</evidence>
<feature type="domain" description="Probable zinc-ribbon" evidence="2">
    <location>
        <begin position="438"/>
        <end position="478"/>
    </location>
</feature>
<dbReference type="PANTHER" id="PTHR31105">
    <property type="entry name" value="EXTRA-LARGE G-PROTEIN-LIKE"/>
    <property type="match status" value="1"/>
</dbReference>
<reference evidence="3 4" key="1">
    <citation type="journal article" date="2021" name="Comput. Struct. Biotechnol. J.">
        <title>De novo genome assembly of the potent medicinal plant Rehmannia glutinosa using nanopore technology.</title>
        <authorList>
            <person name="Ma L."/>
            <person name="Dong C."/>
            <person name="Song C."/>
            <person name="Wang X."/>
            <person name="Zheng X."/>
            <person name="Niu Y."/>
            <person name="Chen S."/>
            <person name="Feng W."/>
        </authorList>
    </citation>
    <scope>NUCLEOTIDE SEQUENCE [LARGE SCALE GENOMIC DNA]</scope>
    <source>
        <strain evidence="3">DH-2019</strain>
    </source>
</reference>
<evidence type="ECO:0000313" key="3">
    <source>
        <dbReference type="EMBL" id="KAK6158853.1"/>
    </source>
</evidence>
<feature type="compositionally biased region" description="Basic and acidic residues" evidence="1">
    <location>
        <begin position="9"/>
        <end position="22"/>
    </location>
</feature>
<accession>A0ABR0XI23</accession>
<feature type="compositionally biased region" description="Basic and acidic residues" evidence="1">
    <location>
        <begin position="532"/>
        <end position="548"/>
    </location>
</feature>
<dbReference type="PANTHER" id="PTHR31105:SF42">
    <property type="entry name" value="OS02G0258300 PROTEIN"/>
    <property type="match status" value="1"/>
</dbReference>
<sequence length="879" mass="99650">MVDLSAKNKGVDLDTFSEKSDEGINGVSVEKLSDRYDKMMNVSERKMMDTSDGSESDVRSNISSSSRAERRRFLRNRGENTRTNLISKDENWDAEANIIQDKKSDELQRAKVAQGFDDFMMYHQKSEMEGLWRAQRIDAEVMRHMKEGPSNLVSRSGYDYENPSYVDGFNNIDYVGEDRAELLKKLDELQYQLSQSGNLIDKGKEKVLLDRKMARSDPYESENWYSDASSEMNRASMQNSYHDPQMRRPPPYQNQYAEPPPLMRRQEMGANGFYPPRYAPSHVQGYGDPSRSHMHRRDPYQISPSHAYKSGPYMDDGMMYMDGMEPYPPNFSRHHPSCSCYQCRNKRQIPPPIQPIAYSDKYSDVSNDRIFSYHDNPSSFGSRDYNHRISNPPPSRSHNAQSHARWPSDVNSEADAFIRRRPPRVHLATGGKHCRPIAGGAPFLTCYNCFELLLLPKKIPTNNNKKKMSCGACSTVINQVRTTFSSDDYDNNSGYDFHSMDRANKSTEMKNRHSTSTYASEVEDDIESLSAARRDSSSAELSKDDKGPRPPVGSSLQDHFEYSNKYHMANRSGEGNRSARSEQDKVFPNKNTARQISRKESSATEIDLSSNEYANTGTTFDSTEASREGDRLKASRAAKSFFAGIPEMGFNSNRSNETSEQEKANVTVNGHLIPDRLIKKAEKLAGPIQPGNYWYDFRAGFWGAIGGPCLGIIPPFIDEFNHPMPEHCAAGNTHVFVNGRELNQKDLNLLGSRGLPTERDRSYIVEISGRVLDEDTGEELESLGKLAPTDLKSIDRNSSCRVLVRVTLPLSCPLFLLPISCFVILFTILRSSSIRPSPHRRSSHCHHRRLPSPLFFGYRLSPQPTLTVLAWSAREEVMP</sequence>
<evidence type="ECO:0000259" key="2">
    <source>
        <dbReference type="Pfam" id="PF11331"/>
    </source>
</evidence>
<comment type="caution">
    <text evidence="3">The sequence shown here is derived from an EMBL/GenBank/DDBJ whole genome shotgun (WGS) entry which is preliminary data.</text>
</comment>